<dbReference type="Pfam" id="PF01437">
    <property type="entry name" value="PSI"/>
    <property type="match status" value="1"/>
</dbReference>
<proteinExistence type="predicted"/>
<feature type="domain" description="Sema" evidence="5">
    <location>
        <begin position="1"/>
        <end position="23"/>
    </location>
</feature>
<keyword evidence="3" id="KW-0325">Glycoprotein</keyword>
<dbReference type="PROSITE" id="PS51004">
    <property type="entry name" value="SEMA"/>
    <property type="match status" value="1"/>
</dbReference>
<dbReference type="SMART" id="SM00423">
    <property type="entry name" value="PSI"/>
    <property type="match status" value="1"/>
</dbReference>
<sequence length="104" mass="11402">MAINSQKGHLYVGTAMEVQRLPLADCSRYGNTCRECILSRDPYCGWDKARRRCIAIPPGYNVTSGTLIQNLDSSNSSVCEEAAGEPLSTLSHSLSLSVLIKPKW</sequence>
<accession>A0ABV0TA01</accession>
<keyword evidence="7" id="KW-1185">Reference proteome</keyword>
<dbReference type="InterPro" id="IPR027231">
    <property type="entry name" value="Semaphorin"/>
</dbReference>
<dbReference type="InterPro" id="IPR016201">
    <property type="entry name" value="PSI"/>
</dbReference>
<evidence type="ECO:0000313" key="6">
    <source>
        <dbReference type="EMBL" id="MEQ2229690.1"/>
    </source>
</evidence>
<organism evidence="6 7">
    <name type="scientific">Ilyodon furcidens</name>
    <name type="common">goldbreast splitfin</name>
    <dbReference type="NCBI Taxonomy" id="33524"/>
    <lineage>
        <taxon>Eukaryota</taxon>
        <taxon>Metazoa</taxon>
        <taxon>Chordata</taxon>
        <taxon>Craniata</taxon>
        <taxon>Vertebrata</taxon>
        <taxon>Euteleostomi</taxon>
        <taxon>Actinopterygii</taxon>
        <taxon>Neopterygii</taxon>
        <taxon>Teleostei</taxon>
        <taxon>Neoteleostei</taxon>
        <taxon>Acanthomorphata</taxon>
        <taxon>Ovalentaria</taxon>
        <taxon>Atherinomorphae</taxon>
        <taxon>Cyprinodontiformes</taxon>
        <taxon>Goodeidae</taxon>
        <taxon>Ilyodon</taxon>
    </lineage>
</organism>
<dbReference type="PANTHER" id="PTHR11036">
    <property type="entry name" value="SEMAPHORIN"/>
    <property type="match status" value="1"/>
</dbReference>
<dbReference type="InterPro" id="IPR001627">
    <property type="entry name" value="Semap_dom"/>
</dbReference>
<name>A0ABV0TA01_9TELE</name>
<comment type="subcellular location">
    <subcellularLocation>
        <location evidence="1">Membrane</location>
    </subcellularLocation>
</comment>
<gene>
    <name evidence="6" type="ORF">ILYODFUR_021460</name>
</gene>
<dbReference type="PANTHER" id="PTHR11036:SF85">
    <property type="entry name" value="SI:CH211-113G11.6 ISOFORM X1"/>
    <property type="match status" value="1"/>
</dbReference>
<evidence type="ECO:0000259" key="5">
    <source>
        <dbReference type="PROSITE" id="PS51004"/>
    </source>
</evidence>
<dbReference type="Gene3D" id="3.30.1680.10">
    <property type="entry name" value="ligand-binding face of the semaphorins, domain 2"/>
    <property type="match status" value="1"/>
</dbReference>
<dbReference type="Proteomes" id="UP001482620">
    <property type="component" value="Unassembled WGS sequence"/>
</dbReference>
<comment type="caution">
    <text evidence="4">Lacks conserved residue(s) required for the propagation of feature annotation.</text>
</comment>
<evidence type="ECO:0000256" key="1">
    <source>
        <dbReference type="ARBA" id="ARBA00004370"/>
    </source>
</evidence>
<dbReference type="EMBL" id="JAHRIQ010025460">
    <property type="protein sequence ID" value="MEQ2229690.1"/>
    <property type="molecule type" value="Genomic_DNA"/>
</dbReference>
<evidence type="ECO:0000313" key="7">
    <source>
        <dbReference type="Proteomes" id="UP001482620"/>
    </source>
</evidence>
<dbReference type="SUPFAM" id="SSF103575">
    <property type="entry name" value="Plexin repeat"/>
    <property type="match status" value="1"/>
</dbReference>
<keyword evidence="2" id="KW-0472">Membrane</keyword>
<dbReference type="InterPro" id="IPR002165">
    <property type="entry name" value="Plexin_repeat"/>
</dbReference>
<protein>
    <recommendedName>
        <fullName evidence="5">Sema domain-containing protein</fullName>
    </recommendedName>
</protein>
<evidence type="ECO:0000256" key="2">
    <source>
        <dbReference type="ARBA" id="ARBA00023136"/>
    </source>
</evidence>
<reference evidence="6 7" key="1">
    <citation type="submission" date="2021-06" db="EMBL/GenBank/DDBJ databases">
        <authorList>
            <person name="Palmer J.M."/>
        </authorList>
    </citation>
    <scope>NUCLEOTIDE SEQUENCE [LARGE SCALE GENOMIC DNA]</scope>
    <source>
        <strain evidence="7">if_2019</strain>
        <tissue evidence="6">Muscle</tissue>
    </source>
</reference>
<evidence type="ECO:0000256" key="3">
    <source>
        <dbReference type="ARBA" id="ARBA00023180"/>
    </source>
</evidence>
<comment type="caution">
    <text evidence="6">The sequence shown here is derived from an EMBL/GenBank/DDBJ whole genome shotgun (WGS) entry which is preliminary data.</text>
</comment>
<evidence type="ECO:0000256" key="4">
    <source>
        <dbReference type="PROSITE-ProRule" id="PRU00352"/>
    </source>
</evidence>